<name>A0ABW0LLF7_9BACI</name>
<sequence>MGKYIYREIQKPRQIWIWLIIMIIAAIMWYGFIHQIVFRVPFGDKPAPDLMLIIIWLIFGIVFPLVLIFYIKLTVEVRKDGIYLRFLPFHLHYRVFLFNEIDDYEVSEYRAMDFGGYGIRENFKGEKAYSMQGKKAVRLLLKNNKKVIIGTQKPDELVNAIGSVTKGG</sequence>
<keyword evidence="1" id="KW-0812">Transmembrane</keyword>
<keyword evidence="1" id="KW-1133">Transmembrane helix</keyword>
<dbReference type="Pfam" id="PF19638">
    <property type="entry name" value="DUF6141"/>
    <property type="match status" value="1"/>
</dbReference>
<dbReference type="EMBL" id="JBHSMC010000020">
    <property type="protein sequence ID" value="MFC5466136.1"/>
    <property type="molecule type" value="Genomic_DNA"/>
</dbReference>
<protein>
    <submittedName>
        <fullName evidence="2">DUF6141 family protein</fullName>
    </submittedName>
</protein>
<organism evidence="2 3">
    <name type="scientific">Lederbergia graminis</name>
    <dbReference type="NCBI Taxonomy" id="735518"/>
    <lineage>
        <taxon>Bacteria</taxon>
        <taxon>Bacillati</taxon>
        <taxon>Bacillota</taxon>
        <taxon>Bacilli</taxon>
        <taxon>Bacillales</taxon>
        <taxon>Bacillaceae</taxon>
        <taxon>Lederbergia</taxon>
    </lineage>
</organism>
<reference evidence="3" key="1">
    <citation type="journal article" date="2019" name="Int. J. Syst. Evol. Microbiol.">
        <title>The Global Catalogue of Microorganisms (GCM) 10K type strain sequencing project: providing services to taxonomists for standard genome sequencing and annotation.</title>
        <authorList>
            <consortium name="The Broad Institute Genomics Platform"/>
            <consortium name="The Broad Institute Genome Sequencing Center for Infectious Disease"/>
            <person name="Wu L."/>
            <person name="Ma J."/>
        </authorList>
    </citation>
    <scope>NUCLEOTIDE SEQUENCE [LARGE SCALE GENOMIC DNA]</scope>
    <source>
        <strain evidence="3">CGMCC 1.12237</strain>
    </source>
</reference>
<evidence type="ECO:0000313" key="2">
    <source>
        <dbReference type="EMBL" id="MFC5466136.1"/>
    </source>
</evidence>
<gene>
    <name evidence="2" type="ORF">ACFPM4_15490</name>
</gene>
<evidence type="ECO:0000256" key="1">
    <source>
        <dbReference type="SAM" id="Phobius"/>
    </source>
</evidence>
<accession>A0ABW0LLF7</accession>
<keyword evidence="1" id="KW-0472">Membrane</keyword>
<dbReference type="InterPro" id="IPR046139">
    <property type="entry name" value="DUF6141"/>
</dbReference>
<feature type="transmembrane region" description="Helical" evidence="1">
    <location>
        <begin position="50"/>
        <end position="71"/>
    </location>
</feature>
<feature type="transmembrane region" description="Helical" evidence="1">
    <location>
        <begin position="15"/>
        <end position="38"/>
    </location>
</feature>
<keyword evidence="3" id="KW-1185">Reference proteome</keyword>
<proteinExistence type="predicted"/>
<comment type="caution">
    <text evidence="2">The sequence shown here is derived from an EMBL/GenBank/DDBJ whole genome shotgun (WGS) entry which is preliminary data.</text>
</comment>
<evidence type="ECO:0000313" key="3">
    <source>
        <dbReference type="Proteomes" id="UP001596147"/>
    </source>
</evidence>
<dbReference type="Proteomes" id="UP001596147">
    <property type="component" value="Unassembled WGS sequence"/>
</dbReference>
<dbReference type="RefSeq" id="WP_382353664.1">
    <property type="nucleotide sequence ID" value="NZ_JBHSMC010000020.1"/>
</dbReference>